<dbReference type="AlphaFoldDB" id="A0A8K0ZJ39"/>
<organism evidence="3">
    <name type="scientific">Ovatospora brasiliensis</name>
    <dbReference type="NCBI Taxonomy" id="1934393"/>
    <lineage>
        <taxon>Eukaryota</taxon>
        <taxon>Fungi</taxon>
        <taxon>Dikarya</taxon>
        <taxon>Ascomycota</taxon>
        <taxon>Pezizomycotina</taxon>
        <taxon>Sordariomycetes</taxon>
        <taxon>Sordariomycetidae</taxon>
        <taxon>Sordariales</taxon>
        <taxon>Chaetomiaceae</taxon>
        <taxon>Ovatospora</taxon>
    </lineage>
</organism>
<dbReference type="Gene3D" id="2.60.120.1560">
    <property type="match status" value="1"/>
</dbReference>
<reference evidence="3" key="1">
    <citation type="submission" date="2020-08" db="EMBL/GenBank/DDBJ databases">
        <authorList>
            <person name="Zhao P."/>
            <person name="Xia X."/>
        </authorList>
    </citation>
    <scope>NUCLEOTIDE SEQUENCE</scope>
    <source>
        <strain evidence="3">SD-596</strain>
    </source>
</reference>
<dbReference type="Pfam" id="PF10528">
    <property type="entry name" value="GLEYA"/>
    <property type="match status" value="1"/>
</dbReference>
<evidence type="ECO:0000259" key="2">
    <source>
        <dbReference type="PROSITE" id="PS51820"/>
    </source>
</evidence>
<feature type="chain" id="PRO_5035435656" description="PA14 domain-containing protein" evidence="1">
    <location>
        <begin position="22"/>
        <end position="291"/>
    </location>
</feature>
<feature type="signal peptide" evidence="1">
    <location>
        <begin position="1"/>
        <end position="21"/>
    </location>
</feature>
<dbReference type="EMBL" id="MT901698">
    <property type="protein sequence ID" value="QPI71223.1"/>
    <property type="molecule type" value="Genomic_DNA"/>
</dbReference>
<evidence type="ECO:0000256" key="1">
    <source>
        <dbReference type="SAM" id="SignalP"/>
    </source>
</evidence>
<dbReference type="InterPro" id="IPR037524">
    <property type="entry name" value="PA14/GLEYA"/>
</dbReference>
<keyword evidence="1" id="KW-0732">Signal</keyword>
<proteinExistence type="predicted"/>
<dbReference type="InterPro" id="IPR018871">
    <property type="entry name" value="GLEYA_adhesin_domain"/>
</dbReference>
<protein>
    <recommendedName>
        <fullName evidence="2">PA14 domain-containing protein</fullName>
    </recommendedName>
</protein>
<accession>A0A8K0ZJ39</accession>
<sequence>MTLLKNSLTALGATFISAATAISPTITTVIPYLGDCTTTTTLTGCSGTASVVIQTPIVAPECTTPSIPTPTPGGPCVVKPLCAPAGLDIEYYNNPFAGYSRGDSLPSSYYITQNLRPLDTSLTNVTFFPQDRPPTGLPAVYPDPAFPTAPYWVGWRRDTNGGVRVDANNFTLVYQGFYKARKTGTHMLCSTADNENDVFFGHGNAFSCLDGKAPTDATPLLVTTGGNYINGIVCKNVDLVAGMHYPVRNVMGDWQGPSAFNFTIQEPGVAFENRVNDFTGRAYPYQCGGFR</sequence>
<name>A0A8K0ZJ39_9PEZI</name>
<evidence type="ECO:0000313" key="3">
    <source>
        <dbReference type="EMBL" id="QPI71223.1"/>
    </source>
</evidence>
<feature type="domain" description="PA14" evidence="2">
    <location>
        <begin position="118"/>
        <end position="278"/>
    </location>
</feature>
<dbReference type="PROSITE" id="PS51820">
    <property type="entry name" value="PA14"/>
    <property type="match status" value="1"/>
</dbReference>